<evidence type="ECO:0000313" key="3">
    <source>
        <dbReference type="Proteomes" id="UP001219525"/>
    </source>
</evidence>
<name>A0AAD6UZM0_9AGAR</name>
<dbReference type="AlphaFoldDB" id="A0AAD6UZM0"/>
<dbReference type="Proteomes" id="UP001219525">
    <property type="component" value="Unassembled WGS sequence"/>
</dbReference>
<protein>
    <submittedName>
        <fullName evidence="2">Uncharacterized protein</fullName>
    </submittedName>
</protein>
<reference evidence="2" key="1">
    <citation type="submission" date="2023-03" db="EMBL/GenBank/DDBJ databases">
        <title>Massive genome expansion in bonnet fungi (Mycena s.s.) driven by repeated elements and novel gene families across ecological guilds.</title>
        <authorList>
            <consortium name="Lawrence Berkeley National Laboratory"/>
            <person name="Harder C.B."/>
            <person name="Miyauchi S."/>
            <person name="Viragh M."/>
            <person name="Kuo A."/>
            <person name="Thoen E."/>
            <person name="Andreopoulos B."/>
            <person name="Lu D."/>
            <person name="Skrede I."/>
            <person name="Drula E."/>
            <person name="Henrissat B."/>
            <person name="Morin E."/>
            <person name="Kohler A."/>
            <person name="Barry K."/>
            <person name="LaButti K."/>
            <person name="Morin E."/>
            <person name="Salamov A."/>
            <person name="Lipzen A."/>
            <person name="Mereny Z."/>
            <person name="Hegedus B."/>
            <person name="Baldrian P."/>
            <person name="Stursova M."/>
            <person name="Weitz H."/>
            <person name="Taylor A."/>
            <person name="Grigoriev I.V."/>
            <person name="Nagy L.G."/>
            <person name="Martin F."/>
            <person name="Kauserud H."/>
        </authorList>
    </citation>
    <scope>NUCLEOTIDE SEQUENCE</scope>
    <source>
        <strain evidence="2">9144</strain>
    </source>
</reference>
<evidence type="ECO:0000256" key="1">
    <source>
        <dbReference type="SAM" id="MobiDB-lite"/>
    </source>
</evidence>
<dbReference type="EMBL" id="JARJCW010000073">
    <property type="protein sequence ID" value="KAJ7198376.1"/>
    <property type="molecule type" value="Genomic_DNA"/>
</dbReference>
<feature type="region of interest" description="Disordered" evidence="1">
    <location>
        <begin position="185"/>
        <end position="207"/>
    </location>
</feature>
<organism evidence="2 3">
    <name type="scientific">Mycena pura</name>
    <dbReference type="NCBI Taxonomy" id="153505"/>
    <lineage>
        <taxon>Eukaryota</taxon>
        <taxon>Fungi</taxon>
        <taxon>Dikarya</taxon>
        <taxon>Basidiomycota</taxon>
        <taxon>Agaricomycotina</taxon>
        <taxon>Agaricomycetes</taxon>
        <taxon>Agaricomycetidae</taxon>
        <taxon>Agaricales</taxon>
        <taxon>Marasmiineae</taxon>
        <taxon>Mycenaceae</taxon>
        <taxon>Mycena</taxon>
    </lineage>
</organism>
<keyword evidence="3" id="KW-1185">Reference proteome</keyword>
<gene>
    <name evidence="2" type="ORF">GGX14DRAFT_666757</name>
</gene>
<comment type="caution">
    <text evidence="2">The sequence shown here is derived from an EMBL/GenBank/DDBJ whole genome shotgun (WGS) entry which is preliminary data.</text>
</comment>
<accession>A0AAD6UZM0</accession>
<proteinExistence type="predicted"/>
<evidence type="ECO:0000313" key="2">
    <source>
        <dbReference type="EMBL" id="KAJ7198376.1"/>
    </source>
</evidence>
<sequence length="412" mass="44673">MVSFEGCVYTCSDLRQRIRSASARGTRCARGLWHGIPLAQQAPPESYCLRGTTTRTARESIMIERRGALLEAPTVDRDRRALGGAGAGSALLLFVLCSIRCACGHRANGDSDSDGGHRACVAVGRNTRDLEWRRAAYPRCPARAEQSSLCATEVELECITIMIVSVHWALTGCAKVARIDREAGGSGARAAGTNAALHREERGRAPGNKANETWRRQLQPLCGVQDTDERLGVATRTRDVRVRDAVRRTCGFVSVAGTTYFCTALLAGVNRMGAYLRRSRAIWQVTCGGDSDGVDGVQENVCPGRIQYSRPRLQLLRALAPAMAHRTRSGHSRRIPYKHSGNRSFLRIHRSAQMLGISCFAHLASGAVLLRIADGVRVDDRAVPSARKGGGIANGDGAYNSAEEGRIEHKHC</sequence>